<evidence type="ECO:0000313" key="1">
    <source>
        <dbReference type="EMBL" id="GAW25805.1"/>
    </source>
</evidence>
<accession>A0A1S8A7B5</accession>
<dbReference type="AlphaFoldDB" id="A0A1S8A7B5"/>
<organism evidence="1">
    <name type="scientific">Rosellinia necatrix</name>
    <name type="common">White root-rot fungus</name>
    <dbReference type="NCBI Taxonomy" id="77044"/>
    <lineage>
        <taxon>Eukaryota</taxon>
        <taxon>Fungi</taxon>
        <taxon>Dikarya</taxon>
        <taxon>Ascomycota</taxon>
        <taxon>Pezizomycotina</taxon>
        <taxon>Sordariomycetes</taxon>
        <taxon>Xylariomycetidae</taxon>
        <taxon>Xylariales</taxon>
        <taxon>Xylariaceae</taxon>
        <taxon>Rosellinia</taxon>
    </lineage>
</organism>
<keyword evidence="2" id="KW-1185">Reference proteome</keyword>
<sequence>MIPSGHAPAEIGASRTDDALSKLGPRIPSAVAFDPSLRRPSALLLWDLDLFEIIDAVSISLALVASSSAWLMGRIFLEHNVDIGRMFAAMMFRFCSSLGCEVRH</sequence>
<dbReference type="Proteomes" id="UP000054516">
    <property type="component" value="Unassembled WGS sequence"/>
</dbReference>
<gene>
    <name evidence="1" type="ORF">SAMD00023353_1301650</name>
</gene>
<dbReference type="EMBL" id="DF977458">
    <property type="protein sequence ID" value="GAW25805.1"/>
    <property type="molecule type" value="Genomic_DNA"/>
</dbReference>
<name>A0A1S8A7B5_ROSNE</name>
<proteinExistence type="predicted"/>
<protein>
    <submittedName>
        <fullName evidence="1">Uncharacterized protein</fullName>
    </submittedName>
</protein>
<evidence type="ECO:0000313" key="2">
    <source>
        <dbReference type="Proteomes" id="UP000054516"/>
    </source>
</evidence>
<reference evidence="1" key="1">
    <citation type="submission" date="2016-03" db="EMBL/GenBank/DDBJ databases">
        <title>Draft genome sequence of Rosellinia necatrix.</title>
        <authorList>
            <person name="Kanematsu S."/>
        </authorList>
    </citation>
    <scope>NUCLEOTIDE SEQUENCE [LARGE SCALE GENOMIC DNA]</scope>
    <source>
        <strain evidence="1">W97</strain>
    </source>
</reference>